<reference evidence="2" key="1">
    <citation type="submission" date="2022-10" db="EMBL/GenBank/DDBJ databases">
        <title>Culturing micro-colonial fungi from biological soil crusts in the Mojave desert and describing Neophaeococcomyces mojavensis, and introducing the new genera and species Taxawa tesnikishii.</title>
        <authorList>
            <person name="Kurbessoian T."/>
            <person name="Stajich J.E."/>
        </authorList>
    </citation>
    <scope>NUCLEOTIDE SEQUENCE</scope>
    <source>
        <strain evidence="2">TK_41</strain>
    </source>
</reference>
<feature type="compositionally biased region" description="Polar residues" evidence="1">
    <location>
        <begin position="34"/>
        <end position="49"/>
    </location>
</feature>
<accession>A0AA39CKC1</accession>
<evidence type="ECO:0000256" key="1">
    <source>
        <dbReference type="SAM" id="MobiDB-lite"/>
    </source>
</evidence>
<feature type="region of interest" description="Disordered" evidence="1">
    <location>
        <begin position="1"/>
        <end position="200"/>
    </location>
</feature>
<dbReference type="EMBL" id="JAPDRK010000006">
    <property type="protein sequence ID" value="KAJ9611101.1"/>
    <property type="molecule type" value="Genomic_DNA"/>
</dbReference>
<feature type="region of interest" description="Disordered" evidence="1">
    <location>
        <begin position="729"/>
        <end position="748"/>
    </location>
</feature>
<feature type="compositionally biased region" description="Basic and acidic residues" evidence="1">
    <location>
        <begin position="1"/>
        <end position="21"/>
    </location>
</feature>
<dbReference type="Proteomes" id="UP001172673">
    <property type="component" value="Unassembled WGS sequence"/>
</dbReference>
<name>A0AA39CKC1_9EURO</name>
<evidence type="ECO:0000313" key="3">
    <source>
        <dbReference type="Proteomes" id="UP001172673"/>
    </source>
</evidence>
<protein>
    <submittedName>
        <fullName evidence="2">Uncharacterized protein</fullName>
    </submittedName>
</protein>
<sequence length="770" mass="84746">MGDDNSHNEGHAPESEVEDAHNPTAVDTAAPVLTSDSQHQTVPLTTANLNPVYRAPPEVQTCPDDPISNPHPDIDLTGVDLGSPPTTTSDPQTDNPQSSSYWQFADCASWQNTTADPQTDNSPSTLPDSEDQPTTWSGLADSSYEPDILDYDTFGTDVLEGSLQDTYNSQPEAANNPFPTSDQIPVRTASAHAPAAGGPLTGSNTASGVYSNLLAPSVPQPRFASAADRHAEPLRRLAHRNQRLVHPQRTSTQSVPFLSQREQVVRTQGQPWGRRNRAQASSSNSGPGPASRQEDPGTMPQGPDDVYRYVIEETFTALASTRQPSTRHVYQLFVHNLVQFIVNNRLPNRLQLVNRTNFEIAVTQAIIRATSHPQQYTRAVLDHLQEVGLFILDEEARNGALWHDETEVMGMTFSATALRLDRDRYLGRIGNRNWRVSWVQGTLIDNRPDNDGGSEDGTVDNTRDREPRLRRVGENDSNLSSFPNGVLRLSKSPPASNSRRSAKRPPAKSAQKKRAPGARRTKGTNARVAARDDPSNPLTERTSNNQTTWATNMGGRLVEFASHIRGRPDPWDCLLGDTFTTNERGQLTKHLQHLHEMDPADLAHMQLDNARPSNFEGHDDKDWYVYGEFVHGDPGLYKCLLCKKEHKGCQVDNSFTRHMRNNHGIGVQPPPITTQEVDRHHQKKVKSGAWARQLAALESLEERRNAAAAQAAADQAGLALSLVGGGAGVKRSASEAGLDDEDDVEEEDDIALEDWLARATGAYREDGEEE</sequence>
<comment type="caution">
    <text evidence="2">The sequence shown here is derived from an EMBL/GenBank/DDBJ whole genome shotgun (WGS) entry which is preliminary data.</text>
</comment>
<feature type="compositionally biased region" description="Polar residues" evidence="1">
    <location>
        <begin position="536"/>
        <end position="551"/>
    </location>
</feature>
<feature type="compositionally biased region" description="Low complexity" evidence="1">
    <location>
        <begin position="278"/>
        <end position="291"/>
    </location>
</feature>
<feature type="region of interest" description="Disordered" evidence="1">
    <location>
        <begin position="239"/>
        <end position="304"/>
    </location>
</feature>
<feature type="compositionally biased region" description="Basic and acidic residues" evidence="1">
    <location>
        <begin position="461"/>
        <end position="474"/>
    </location>
</feature>
<feature type="compositionally biased region" description="Polar residues" evidence="1">
    <location>
        <begin position="248"/>
        <end position="270"/>
    </location>
</feature>
<feature type="region of interest" description="Disordered" evidence="1">
    <location>
        <begin position="443"/>
        <end position="551"/>
    </location>
</feature>
<gene>
    <name evidence="2" type="ORF">H2200_004284</name>
</gene>
<dbReference type="AlphaFoldDB" id="A0AA39CKC1"/>
<organism evidence="2 3">
    <name type="scientific">Cladophialophora chaetospira</name>
    <dbReference type="NCBI Taxonomy" id="386627"/>
    <lineage>
        <taxon>Eukaryota</taxon>
        <taxon>Fungi</taxon>
        <taxon>Dikarya</taxon>
        <taxon>Ascomycota</taxon>
        <taxon>Pezizomycotina</taxon>
        <taxon>Eurotiomycetes</taxon>
        <taxon>Chaetothyriomycetidae</taxon>
        <taxon>Chaetothyriales</taxon>
        <taxon>Herpotrichiellaceae</taxon>
        <taxon>Cladophialophora</taxon>
    </lineage>
</organism>
<feature type="compositionally biased region" description="Low complexity" evidence="1">
    <location>
        <begin position="83"/>
        <end position="97"/>
    </location>
</feature>
<feature type="compositionally biased region" description="Polar residues" evidence="1">
    <location>
        <begin position="109"/>
        <end position="137"/>
    </location>
</feature>
<feature type="compositionally biased region" description="Basic residues" evidence="1">
    <location>
        <begin position="500"/>
        <end position="522"/>
    </location>
</feature>
<proteinExistence type="predicted"/>
<keyword evidence="3" id="KW-1185">Reference proteome</keyword>
<evidence type="ECO:0000313" key="2">
    <source>
        <dbReference type="EMBL" id="KAJ9611101.1"/>
    </source>
</evidence>
<feature type="compositionally biased region" description="Polar residues" evidence="1">
    <location>
        <begin position="163"/>
        <end position="183"/>
    </location>
</feature>
<feature type="compositionally biased region" description="Acidic residues" evidence="1">
    <location>
        <begin position="737"/>
        <end position="748"/>
    </location>
</feature>